<sequence length="98" mass="9651">MGLDSSKGTGASGEMLLSVSFRKSLICVAKMVKSAAAGSSVDATVVTAVRILVRLRSKIGVSSSLSLDSSGVAGNIGLSSNSSAVSVCAEAVVPNGYA</sequence>
<protein>
    <submittedName>
        <fullName evidence="2">Uncharacterized protein</fullName>
    </submittedName>
</protein>
<reference evidence="2" key="1">
    <citation type="submission" date="2022-11" db="UniProtKB">
        <authorList>
            <consortium name="WormBaseParasite"/>
        </authorList>
    </citation>
    <scope>IDENTIFICATION</scope>
</reference>
<dbReference type="Proteomes" id="UP000887565">
    <property type="component" value="Unplaced"/>
</dbReference>
<accession>A0A915IKB6</accession>
<name>A0A915IKB6_ROMCU</name>
<keyword evidence="1" id="KW-1185">Reference proteome</keyword>
<evidence type="ECO:0000313" key="2">
    <source>
        <dbReference type="WBParaSite" id="nRc.2.0.1.t13848-RA"/>
    </source>
</evidence>
<evidence type="ECO:0000313" key="1">
    <source>
        <dbReference type="Proteomes" id="UP000887565"/>
    </source>
</evidence>
<dbReference type="WBParaSite" id="nRc.2.0.1.t13848-RA">
    <property type="protein sequence ID" value="nRc.2.0.1.t13848-RA"/>
    <property type="gene ID" value="nRc.2.0.1.g13848"/>
</dbReference>
<dbReference type="AlphaFoldDB" id="A0A915IKB6"/>
<organism evidence="1 2">
    <name type="scientific">Romanomermis culicivorax</name>
    <name type="common">Nematode worm</name>
    <dbReference type="NCBI Taxonomy" id="13658"/>
    <lineage>
        <taxon>Eukaryota</taxon>
        <taxon>Metazoa</taxon>
        <taxon>Ecdysozoa</taxon>
        <taxon>Nematoda</taxon>
        <taxon>Enoplea</taxon>
        <taxon>Dorylaimia</taxon>
        <taxon>Mermithida</taxon>
        <taxon>Mermithoidea</taxon>
        <taxon>Mermithidae</taxon>
        <taxon>Romanomermis</taxon>
    </lineage>
</organism>
<proteinExistence type="predicted"/>